<evidence type="ECO:0000313" key="3">
    <source>
        <dbReference type="Proteomes" id="UP000286134"/>
    </source>
</evidence>
<evidence type="ECO:0000313" key="2">
    <source>
        <dbReference type="EMBL" id="RKF58400.1"/>
    </source>
</evidence>
<evidence type="ECO:0000256" key="1">
    <source>
        <dbReference type="SAM" id="MobiDB-lite"/>
    </source>
</evidence>
<sequence>MTSMVQSGHFFCLGCQVVLPSIEICNVHYSICPRPNIQCIALIPTPPQAGDANKNKKDGMPAGNKTNDENKDGMVRIHGNEKVTINNYYRPKP</sequence>
<comment type="caution">
    <text evidence="2">The sequence shown here is derived from an EMBL/GenBank/DDBJ whole genome shotgun (WGS) entry which is preliminary data.</text>
</comment>
<dbReference type="OrthoDB" id="10337796at2759"/>
<dbReference type="EMBL" id="MCFK01006805">
    <property type="protein sequence ID" value="RKF58400.1"/>
    <property type="molecule type" value="Genomic_DNA"/>
</dbReference>
<gene>
    <name evidence="2" type="ORF">OnM2_068044</name>
</gene>
<proteinExistence type="predicted"/>
<name>A0A420HLU9_9PEZI</name>
<accession>A0A420HLU9</accession>
<feature type="region of interest" description="Disordered" evidence="1">
    <location>
        <begin position="48"/>
        <end position="74"/>
    </location>
</feature>
<keyword evidence="3" id="KW-1185">Reference proteome</keyword>
<dbReference type="Proteomes" id="UP000286134">
    <property type="component" value="Unassembled WGS sequence"/>
</dbReference>
<organism evidence="2 3">
    <name type="scientific">Erysiphe neolycopersici</name>
    <dbReference type="NCBI Taxonomy" id="212602"/>
    <lineage>
        <taxon>Eukaryota</taxon>
        <taxon>Fungi</taxon>
        <taxon>Dikarya</taxon>
        <taxon>Ascomycota</taxon>
        <taxon>Pezizomycotina</taxon>
        <taxon>Leotiomycetes</taxon>
        <taxon>Erysiphales</taxon>
        <taxon>Erysiphaceae</taxon>
        <taxon>Erysiphe</taxon>
    </lineage>
</organism>
<dbReference type="AlphaFoldDB" id="A0A420HLU9"/>
<reference evidence="2 3" key="1">
    <citation type="journal article" date="2018" name="BMC Genomics">
        <title>Comparative genome analyses reveal sequence features reflecting distinct modes of host-adaptation between dicot and monocot powdery mildew.</title>
        <authorList>
            <person name="Wu Y."/>
            <person name="Ma X."/>
            <person name="Pan Z."/>
            <person name="Kale S.D."/>
            <person name="Song Y."/>
            <person name="King H."/>
            <person name="Zhang Q."/>
            <person name="Presley C."/>
            <person name="Deng X."/>
            <person name="Wei C.I."/>
            <person name="Xiao S."/>
        </authorList>
    </citation>
    <scope>NUCLEOTIDE SEQUENCE [LARGE SCALE GENOMIC DNA]</scope>
    <source>
        <strain evidence="2">UMSG2</strain>
    </source>
</reference>
<protein>
    <submittedName>
        <fullName evidence="2">Uncharacterized protein</fullName>
    </submittedName>
</protein>